<dbReference type="Proteomes" id="UP000503017">
    <property type="component" value="Chromosome"/>
</dbReference>
<dbReference type="AlphaFoldDB" id="A0A6M7X0N8"/>
<gene>
    <name evidence="1" type="ORF">EB235_17665</name>
</gene>
<evidence type="ECO:0000313" key="2">
    <source>
        <dbReference type="Proteomes" id="UP000503017"/>
    </source>
</evidence>
<organism evidence="1 2">
    <name type="scientific">Mesorhizobium loti R88b</name>
    <dbReference type="NCBI Taxonomy" id="935548"/>
    <lineage>
        <taxon>Bacteria</taxon>
        <taxon>Pseudomonadati</taxon>
        <taxon>Pseudomonadota</taxon>
        <taxon>Alphaproteobacteria</taxon>
        <taxon>Hyphomicrobiales</taxon>
        <taxon>Phyllobacteriaceae</taxon>
        <taxon>Mesorhizobium</taxon>
    </lineage>
</organism>
<reference evidence="1 2" key="1">
    <citation type="submission" date="2018-10" db="EMBL/GenBank/DDBJ databases">
        <authorList>
            <person name="Perry B.J."/>
            <person name="Sullivan J.T."/>
            <person name="Murphy R.J.T."/>
            <person name="Ramsay J.P."/>
            <person name="Ronson C.W."/>
        </authorList>
    </citation>
    <scope>NUCLEOTIDE SEQUENCE [LARGE SCALE GENOMIC DNA]</scope>
    <source>
        <strain evidence="1 2">R88b</strain>
    </source>
</reference>
<dbReference type="EMBL" id="CP033367">
    <property type="protein sequence ID" value="QKD06389.1"/>
    <property type="molecule type" value="Genomic_DNA"/>
</dbReference>
<name>A0A6M7X0N8_RHILI</name>
<protein>
    <submittedName>
        <fullName evidence="1">Uncharacterized protein</fullName>
    </submittedName>
</protein>
<accession>A0A6M7X0N8</accession>
<sequence>MGCGQGIAMMIEGAHDELPPLPIGERVAGAKRRSGEGAATRAFVILGRSKERSDAAQTLGSMPLPRRSAAVQNSAPYAVRWKANILDRLYPSANVTEWILGSARRFASLRPRMTKDRQRRFLQLRLGRAR</sequence>
<evidence type="ECO:0000313" key="1">
    <source>
        <dbReference type="EMBL" id="QKD06389.1"/>
    </source>
</evidence>
<proteinExistence type="predicted"/>